<feature type="compositionally biased region" description="Basic and acidic residues" evidence="1">
    <location>
        <begin position="112"/>
        <end position="129"/>
    </location>
</feature>
<evidence type="ECO:0000313" key="3">
    <source>
        <dbReference type="Proteomes" id="UP001562425"/>
    </source>
</evidence>
<feature type="compositionally biased region" description="Acidic residues" evidence="1">
    <location>
        <begin position="162"/>
        <end position="177"/>
    </location>
</feature>
<proteinExistence type="predicted"/>
<feature type="compositionally biased region" description="Basic and acidic residues" evidence="1">
    <location>
        <begin position="262"/>
        <end position="279"/>
    </location>
</feature>
<dbReference type="EMBL" id="JBEHCU010010416">
    <property type="protein sequence ID" value="KAL1378266.1"/>
    <property type="molecule type" value="Genomic_DNA"/>
</dbReference>
<evidence type="ECO:0000256" key="1">
    <source>
        <dbReference type="SAM" id="MobiDB-lite"/>
    </source>
</evidence>
<accession>A0ABD1CPD6</accession>
<gene>
    <name evidence="2" type="ORF">pipiens_015698</name>
</gene>
<dbReference type="Proteomes" id="UP001562425">
    <property type="component" value="Unassembled WGS sequence"/>
</dbReference>
<comment type="caution">
    <text evidence="2">The sequence shown here is derived from an EMBL/GenBank/DDBJ whole genome shotgun (WGS) entry which is preliminary data.</text>
</comment>
<keyword evidence="3" id="KW-1185">Reference proteome</keyword>
<organism evidence="2 3">
    <name type="scientific">Culex pipiens pipiens</name>
    <name type="common">Northern house mosquito</name>
    <dbReference type="NCBI Taxonomy" id="38569"/>
    <lineage>
        <taxon>Eukaryota</taxon>
        <taxon>Metazoa</taxon>
        <taxon>Ecdysozoa</taxon>
        <taxon>Arthropoda</taxon>
        <taxon>Hexapoda</taxon>
        <taxon>Insecta</taxon>
        <taxon>Pterygota</taxon>
        <taxon>Neoptera</taxon>
        <taxon>Endopterygota</taxon>
        <taxon>Diptera</taxon>
        <taxon>Nematocera</taxon>
        <taxon>Culicoidea</taxon>
        <taxon>Culicidae</taxon>
        <taxon>Culicinae</taxon>
        <taxon>Culicini</taxon>
        <taxon>Culex</taxon>
        <taxon>Culex</taxon>
    </lineage>
</organism>
<protein>
    <submittedName>
        <fullName evidence="2">Uncharacterized protein</fullName>
    </submittedName>
</protein>
<reference evidence="2 3" key="1">
    <citation type="submission" date="2024-05" db="EMBL/GenBank/DDBJ databases">
        <title>Culex pipiens pipiens assembly and annotation.</title>
        <authorList>
            <person name="Alout H."/>
            <person name="Durand T."/>
        </authorList>
    </citation>
    <scope>NUCLEOTIDE SEQUENCE [LARGE SCALE GENOMIC DNA]</scope>
    <source>
        <strain evidence="2">HA-2024</strain>
        <tissue evidence="2">Whole body</tissue>
    </source>
</reference>
<feature type="compositionally biased region" description="Acidic residues" evidence="1">
    <location>
        <begin position="9"/>
        <end position="27"/>
    </location>
</feature>
<dbReference type="AlphaFoldDB" id="A0ABD1CPD6"/>
<evidence type="ECO:0000313" key="2">
    <source>
        <dbReference type="EMBL" id="KAL1378266.1"/>
    </source>
</evidence>
<name>A0ABD1CPD6_CULPP</name>
<feature type="region of interest" description="Disordered" evidence="1">
    <location>
        <begin position="1"/>
        <end position="313"/>
    </location>
</feature>
<sequence length="313" mass="33947">MNEGFSEEKAEDQDDEDDSASQNDEAEPTALPDASDDDHVRQDIFSPILSEADPTSRRPNDTPEPDASDDDHVSQDIFSPMLNEAEPNPTSRPDASEEEEQESPISEGAQSNKHEHTDHNDVDEAHCDTDQTGAGAVNSKALSARETNRTGAGSSRKRPAEDKDDEDDSASQNDEAEPTALPDASDDDHVRQDIFSPILSEADPTSRRPNDTPEPDASDDDHVSQDIFSPMLNEAEPNPTSRPDASEEEEQESPISEGAQSNKHEHTDHNDVDEAHCDTDQTGAGAVNSKALSARETNRTGAGSSRKRPAEDK</sequence>
<feature type="non-terminal residue" evidence="2">
    <location>
        <position position="313"/>
    </location>
</feature>